<keyword evidence="1" id="KW-0732">Signal</keyword>
<proteinExistence type="predicted"/>
<sequence length="121" mass="13548">MKLFTILTATIVAAANVLVVPTTLNTTQDVGPILDGRDSTCFIHLVWGQGCTGVKPHWFVNILDLYDNNHKDMTGTYLESKSNTNLEYQRNVEYELDTGRPFVIHFHTPDSQTSGFLCTRG</sequence>
<feature type="chain" id="PRO_5025487083" evidence="1">
    <location>
        <begin position="16"/>
        <end position="121"/>
    </location>
</feature>
<feature type="signal peptide" evidence="1">
    <location>
        <begin position="1"/>
        <end position="15"/>
    </location>
</feature>
<keyword evidence="3" id="KW-1185">Reference proteome</keyword>
<protein>
    <submittedName>
        <fullName evidence="2">Uncharacterized protein</fullName>
    </submittedName>
</protein>
<dbReference type="EMBL" id="MU004311">
    <property type="protein sequence ID" value="KAF2658846.1"/>
    <property type="molecule type" value="Genomic_DNA"/>
</dbReference>
<reference evidence="2" key="1">
    <citation type="journal article" date="2020" name="Stud. Mycol.">
        <title>101 Dothideomycetes genomes: a test case for predicting lifestyles and emergence of pathogens.</title>
        <authorList>
            <person name="Haridas S."/>
            <person name="Albert R."/>
            <person name="Binder M."/>
            <person name="Bloem J."/>
            <person name="Labutti K."/>
            <person name="Salamov A."/>
            <person name="Andreopoulos B."/>
            <person name="Baker S."/>
            <person name="Barry K."/>
            <person name="Bills G."/>
            <person name="Bluhm B."/>
            <person name="Cannon C."/>
            <person name="Castanera R."/>
            <person name="Culley D."/>
            <person name="Daum C."/>
            <person name="Ezra D."/>
            <person name="Gonzalez J."/>
            <person name="Henrissat B."/>
            <person name="Kuo A."/>
            <person name="Liang C."/>
            <person name="Lipzen A."/>
            <person name="Lutzoni F."/>
            <person name="Magnuson J."/>
            <person name="Mondo S."/>
            <person name="Nolan M."/>
            <person name="Ohm R."/>
            <person name="Pangilinan J."/>
            <person name="Park H.-J."/>
            <person name="Ramirez L."/>
            <person name="Alfaro M."/>
            <person name="Sun H."/>
            <person name="Tritt A."/>
            <person name="Yoshinaga Y."/>
            <person name="Zwiers L.-H."/>
            <person name="Turgeon B."/>
            <person name="Goodwin S."/>
            <person name="Spatafora J."/>
            <person name="Crous P."/>
            <person name="Grigoriev I."/>
        </authorList>
    </citation>
    <scope>NUCLEOTIDE SEQUENCE</scope>
    <source>
        <strain evidence="2">CBS 122681</strain>
    </source>
</reference>
<gene>
    <name evidence="2" type="ORF">K491DRAFT_234249</name>
</gene>
<organism evidence="2 3">
    <name type="scientific">Lophiostoma macrostomum CBS 122681</name>
    <dbReference type="NCBI Taxonomy" id="1314788"/>
    <lineage>
        <taxon>Eukaryota</taxon>
        <taxon>Fungi</taxon>
        <taxon>Dikarya</taxon>
        <taxon>Ascomycota</taxon>
        <taxon>Pezizomycotina</taxon>
        <taxon>Dothideomycetes</taxon>
        <taxon>Pleosporomycetidae</taxon>
        <taxon>Pleosporales</taxon>
        <taxon>Lophiostomataceae</taxon>
        <taxon>Lophiostoma</taxon>
    </lineage>
</organism>
<accession>A0A6A6THC8</accession>
<dbReference type="Proteomes" id="UP000799324">
    <property type="component" value="Unassembled WGS sequence"/>
</dbReference>
<evidence type="ECO:0000313" key="2">
    <source>
        <dbReference type="EMBL" id="KAF2658846.1"/>
    </source>
</evidence>
<evidence type="ECO:0000256" key="1">
    <source>
        <dbReference type="SAM" id="SignalP"/>
    </source>
</evidence>
<name>A0A6A6THC8_9PLEO</name>
<evidence type="ECO:0000313" key="3">
    <source>
        <dbReference type="Proteomes" id="UP000799324"/>
    </source>
</evidence>
<dbReference type="AlphaFoldDB" id="A0A6A6THC8"/>